<gene>
    <name evidence="3" type="ORF">GCM10010326_15700</name>
</gene>
<feature type="compositionally biased region" description="Pro residues" evidence="1">
    <location>
        <begin position="357"/>
        <end position="386"/>
    </location>
</feature>
<name>A0ABQ2ZV29_9ACTN</name>
<feature type="transmembrane region" description="Helical" evidence="2">
    <location>
        <begin position="56"/>
        <end position="75"/>
    </location>
</feature>
<dbReference type="GeneID" id="96289575"/>
<feature type="region of interest" description="Disordered" evidence="1">
    <location>
        <begin position="239"/>
        <end position="286"/>
    </location>
</feature>
<reference evidence="4" key="1">
    <citation type="journal article" date="2019" name="Int. J. Syst. Evol. Microbiol.">
        <title>The Global Catalogue of Microorganisms (GCM) 10K type strain sequencing project: providing services to taxonomists for standard genome sequencing and annotation.</title>
        <authorList>
            <consortium name="The Broad Institute Genomics Platform"/>
            <consortium name="The Broad Institute Genome Sequencing Center for Infectious Disease"/>
            <person name="Wu L."/>
            <person name="Ma J."/>
        </authorList>
    </citation>
    <scope>NUCLEOTIDE SEQUENCE [LARGE SCALE GENOMIC DNA]</scope>
    <source>
        <strain evidence="4">JCM 4594</strain>
    </source>
</reference>
<feature type="transmembrane region" description="Helical" evidence="2">
    <location>
        <begin position="197"/>
        <end position="217"/>
    </location>
</feature>
<protein>
    <recommendedName>
        <fullName evidence="5">Integral membrane protein</fullName>
    </recommendedName>
</protein>
<feature type="transmembrane region" description="Helical" evidence="2">
    <location>
        <begin position="96"/>
        <end position="125"/>
    </location>
</feature>
<proteinExistence type="predicted"/>
<evidence type="ECO:0000256" key="1">
    <source>
        <dbReference type="SAM" id="MobiDB-lite"/>
    </source>
</evidence>
<evidence type="ECO:0000256" key="2">
    <source>
        <dbReference type="SAM" id="Phobius"/>
    </source>
</evidence>
<dbReference type="Proteomes" id="UP000600946">
    <property type="component" value="Unassembled WGS sequence"/>
</dbReference>
<organism evidence="3 4">
    <name type="scientific">Streptomyces xanthochromogenes</name>
    <dbReference type="NCBI Taxonomy" id="67384"/>
    <lineage>
        <taxon>Bacteria</taxon>
        <taxon>Bacillati</taxon>
        <taxon>Actinomycetota</taxon>
        <taxon>Actinomycetes</taxon>
        <taxon>Kitasatosporales</taxon>
        <taxon>Streptomycetaceae</taxon>
        <taxon>Streptomyces</taxon>
    </lineage>
</organism>
<feature type="transmembrane region" description="Helical" evidence="2">
    <location>
        <begin position="173"/>
        <end position="191"/>
    </location>
</feature>
<comment type="caution">
    <text evidence="3">The sequence shown here is derived from an EMBL/GenBank/DDBJ whole genome shotgun (WGS) entry which is preliminary data.</text>
</comment>
<evidence type="ECO:0000313" key="3">
    <source>
        <dbReference type="EMBL" id="GGY23093.1"/>
    </source>
</evidence>
<accession>A0ABQ2ZV29</accession>
<keyword evidence="2" id="KW-0472">Membrane</keyword>
<dbReference type="EMBL" id="BMUU01000002">
    <property type="protein sequence ID" value="GGY23093.1"/>
    <property type="molecule type" value="Genomic_DNA"/>
</dbReference>
<keyword evidence="2" id="KW-1133">Transmembrane helix</keyword>
<dbReference type="RefSeq" id="WP_190026620.1">
    <property type="nucleotide sequence ID" value="NZ_BMUU01000002.1"/>
</dbReference>
<feature type="region of interest" description="Disordered" evidence="1">
    <location>
        <begin position="1"/>
        <end position="22"/>
    </location>
</feature>
<feature type="region of interest" description="Disordered" evidence="1">
    <location>
        <begin position="310"/>
        <end position="404"/>
    </location>
</feature>
<feature type="transmembrane region" description="Helical" evidence="2">
    <location>
        <begin position="137"/>
        <end position="161"/>
    </location>
</feature>
<sequence length="404" mass="42459">MKPRNPLNPLRPRQNAARGRPARRGGLSAAALSVVALLIPPLALLSSGALRAALDFTAGVLSLVSLTASVAWGLLATDRLFLTPRDRLMAQAVHRATAVASIGFLLLHVTVKIALGHVGLLGAVVPFGLGMTGASGLIGFGSLAGILMVLTAATGAMRSAFATPGRIASRWRAVHMLAYPAWCSALVHGLYAGRPPAGWVVTMYALSLAGVAGALAVRALPRPVKRRIAARLAAFRPRTEGERAEPAVPPRPTAPPTYETYDAPPYGSPAFEPPYEAPPYESLGASSFEARPTQPLRGAQPPYELLEETRQFEPPRPLYEPPHESLPRYRPAAGQEARKDAGTGISAGYRAVSLAPSAPPPARWPAPAPRPPESLPAPAPSAPYQPPAAGEPWHPQPGSSVERP</sequence>
<keyword evidence="4" id="KW-1185">Reference proteome</keyword>
<keyword evidence="2" id="KW-0812">Transmembrane</keyword>
<evidence type="ECO:0008006" key="5">
    <source>
        <dbReference type="Google" id="ProtNLM"/>
    </source>
</evidence>
<evidence type="ECO:0000313" key="4">
    <source>
        <dbReference type="Proteomes" id="UP000600946"/>
    </source>
</evidence>